<sequence length="360" mass="41855">MDGTVEQLIQNNLWLIGSIIRHEINKIMADEEKKITVIERNAWALKIPKFTKDDNPSGLSTESSFATLFPKYREKYLKECWPLVKKALSEHEVKCELDLIEGSMTVLTTRKTWDPYIIIKARDMIKLLARSVPFEQAVRILQDDVAADIIKIKSLSSSKEKFVKRRQRIIGPNGSTLKAIELLTNCYILVQGNTVSAVGPYKGLQHVRKVVEDTMGNIHPIYNIKALMIKRELAKDEKLKNESWERFLPKFKQKNVNKRKQPKKKTTKGEYTPFPPAQIESKLDKELASGEYFLKEKDRAARTMKLKQEQKAKAEIARQERRNEAFVPPKKEKKKIEKKEDLNINTLKQKIHKFTQKKRK</sequence>
<proteinExistence type="inferred from homology"/>
<dbReference type="Proteomes" id="UP000014500">
    <property type="component" value="Unassembled WGS sequence"/>
</dbReference>
<feature type="domain" description="K Homology" evidence="12">
    <location>
        <begin position="144"/>
        <end position="216"/>
    </location>
</feature>
<dbReference type="CDD" id="cd22394">
    <property type="entry name" value="KH-I_KRR1_rpt2"/>
    <property type="match status" value="1"/>
</dbReference>
<dbReference type="InterPro" id="IPR048548">
    <property type="entry name" value="KRR1-like_KH2"/>
</dbReference>
<organism evidence="13 14">
    <name type="scientific">Strigamia maritima</name>
    <name type="common">European centipede</name>
    <name type="synonym">Geophilus maritimus</name>
    <dbReference type="NCBI Taxonomy" id="126957"/>
    <lineage>
        <taxon>Eukaryota</taxon>
        <taxon>Metazoa</taxon>
        <taxon>Ecdysozoa</taxon>
        <taxon>Arthropoda</taxon>
        <taxon>Myriapoda</taxon>
        <taxon>Chilopoda</taxon>
        <taxon>Pleurostigmophora</taxon>
        <taxon>Geophilomorpha</taxon>
        <taxon>Linotaeniidae</taxon>
        <taxon>Strigamia</taxon>
    </lineage>
</organism>
<evidence type="ECO:0000256" key="3">
    <source>
        <dbReference type="ARBA" id="ARBA00022517"/>
    </source>
</evidence>
<evidence type="ECO:0000259" key="12">
    <source>
        <dbReference type="SMART" id="SM00322"/>
    </source>
</evidence>
<dbReference type="PANTHER" id="PTHR12581:SF0">
    <property type="entry name" value="KRR1 SMALL SUBUNIT PROCESSOME COMPONENT HOMOLOG"/>
    <property type="match status" value="1"/>
</dbReference>
<protein>
    <recommendedName>
        <fullName evidence="10">KRR1 small subunit processome component</fullName>
    </recommendedName>
    <alternativeName>
        <fullName evidence="10">KRR-R motif-containing protein 1</fullName>
    </alternativeName>
</protein>
<dbReference type="GO" id="GO:0032040">
    <property type="term" value="C:small-subunit processome"/>
    <property type="evidence" value="ECO:0007669"/>
    <property type="project" value="TreeGrafter"/>
</dbReference>
<evidence type="ECO:0000256" key="10">
    <source>
        <dbReference type="PIRNR" id="PIRNR006515"/>
    </source>
</evidence>
<dbReference type="InterPro" id="IPR004087">
    <property type="entry name" value="KH_dom"/>
</dbReference>
<dbReference type="InterPro" id="IPR024166">
    <property type="entry name" value="rRNA_assembly_KRR1"/>
</dbReference>
<evidence type="ECO:0000256" key="8">
    <source>
        <dbReference type="ARBA" id="ARBA00024689"/>
    </source>
</evidence>
<dbReference type="PIRSF" id="PIRSF006515">
    <property type="entry name" value="KRR1"/>
    <property type="match status" value="1"/>
</dbReference>
<keyword evidence="3 10" id="KW-0690">Ribosome biogenesis</keyword>
<keyword evidence="6 10" id="KW-0539">Nucleus</keyword>
<dbReference type="InterPro" id="IPR048549">
    <property type="entry name" value="KRR1-like_KH2_euk"/>
</dbReference>
<evidence type="ECO:0000313" key="13">
    <source>
        <dbReference type="EnsemblMetazoa" id="SMAR002370-PA"/>
    </source>
</evidence>
<feature type="compositionally biased region" description="Basic and acidic residues" evidence="11">
    <location>
        <begin position="305"/>
        <end position="324"/>
    </location>
</feature>
<dbReference type="GO" id="GO:0003723">
    <property type="term" value="F:RNA binding"/>
    <property type="evidence" value="ECO:0007669"/>
    <property type="project" value="UniProtKB-KW"/>
</dbReference>
<dbReference type="OMA" id="TPDIDKW"/>
<dbReference type="CDD" id="cd22393">
    <property type="entry name" value="KH-I_KRR1_rpt1"/>
    <property type="match status" value="1"/>
</dbReference>
<name>T1IN01_STRMM</name>
<dbReference type="Pfam" id="PF17903">
    <property type="entry name" value="KH_KRR1_1st"/>
    <property type="match status" value="1"/>
</dbReference>
<evidence type="ECO:0000256" key="9">
    <source>
        <dbReference type="ARBA" id="ARBA00025925"/>
    </source>
</evidence>
<comment type="function">
    <text evidence="8">Required for 40S ribosome biogenesis. Involved in nucleolar processing of pre-18S ribosomal RNA and ribosome assembly. Binds to RNA. Required for female germline development, cell viability during eye development and for survival of dividing cells and epithelial cells during early wing disk development.</text>
</comment>
<feature type="region of interest" description="Disordered" evidence="11">
    <location>
        <begin position="255"/>
        <end position="276"/>
    </location>
</feature>
<dbReference type="EMBL" id="JH431114">
    <property type="status" value="NOT_ANNOTATED_CDS"/>
    <property type="molecule type" value="Genomic_DNA"/>
</dbReference>
<dbReference type="InterPro" id="IPR041174">
    <property type="entry name" value="KRR1-like_KH1"/>
</dbReference>
<evidence type="ECO:0000313" key="14">
    <source>
        <dbReference type="Proteomes" id="UP000014500"/>
    </source>
</evidence>
<accession>T1IN01</accession>
<dbReference type="EnsemblMetazoa" id="SMAR002370-RA">
    <property type="protein sequence ID" value="SMAR002370-PA"/>
    <property type="gene ID" value="SMAR002370"/>
</dbReference>
<dbReference type="PhylomeDB" id="T1IN01"/>
<dbReference type="InterPro" id="IPR048550">
    <property type="entry name" value="KRR1-like_KH1_euk"/>
</dbReference>
<dbReference type="AlphaFoldDB" id="T1IN01"/>
<comment type="similarity">
    <text evidence="2 10">Belongs to the KRR1 family.</text>
</comment>
<evidence type="ECO:0000256" key="5">
    <source>
        <dbReference type="ARBA" id="ARBA00022884"/>
    </source>
</evidence>
<keyword evidence="4 10" id="KW-0698">rRNA processing</keyword>
<feature type="region of interest" description="Disordered" evidence="11">
    <location>
        <begin position="305"/>
        <end position="335"/>
    </location>
</feature>
<reference evidence="13" key="2">
    <citation type="submission" date="2015-02" db="UniProtKB">
        <authorList>
            <consortium name="EnsemblMetazoa"/>
        </authorList>
    </citation>
    <scope>IDENTIFICATION</scope>
</reference>
<dbReference type="SMART" id="SM00322">
    <property type="entry name" value="KH"/>
    <property type="match status" value="1"/>
</dbReference>
<keyword evidence="7 10" id="KW-0687">Ribonucleoprotein</keyword>
<comment type="subcellular location">
    <subcellularLocation>
        <location evidence="1 10">Nucleus</location>
        <location evidence="1 10">Nucleolus</location>
    </subcellularLocation>
</comment>
<dbReference type="FunFam" id="3.30.1370.10:FF:000011">
    <property type="entry name" value="KRR1 small subunit processome component"/>
    <property type="match status" value="1"/>
</dbReference>
<evidence type="ECO:0000256" key="1">
    <source>
        <dbReference type="ARBA" id="ARBA00004604"/>
    </source>
</evidence>
<keyword evidence="14" id="KW-1185">Reference proteome</keyword>
<dbReference type="Gene3D" id="3.30.1370.10">
    <property type="entry name" value="K Homology domain, type 1"/>
    <property type="match status" value="2"/>
</dbReference>
<feature type="compositionally biased region" description="Basic residues" evidence="11">
    <location>
        <begin position="255"/>
        <end position="266"/>
    </location>
</feature>
<dbReference type="SUPFAM" id="SSF54791">
    <property type="entry name" value="Eukaryotic type KH-domain (KH-domain type I)"/>
    <property type="match status" value="1"/>
</dbReference>
<evidence type="ECO:0000256" key="6">
    <source>
        <dbReference type="ARBA" id="ARBA00023242"/>
    </source>
</evidence>
<evidence type="ECO:0000256" key="7">
    <source>
        <dbReference type="ARBA" id="ARBA00023274"/>
    </source>
</evidence>
<evidence type="ECO:0000256" key="11">
    <source>
        <dbReference type="SAM" id="MobiDB-lite"/>
    </source>
</evidence>
<dbReference type="FunFam" id="3.30.1370.10:FF:000014">
    <property type="entry name" value="KRR1 small subunit processome component"/>
    <property type="match status" value="1"/>
</dbReference>
<keyword evidence="5 10" id="KW-0694">RNA-binding</keyword>
<comment type="subunit">
    <text evidence="9">Monomer. Component of the ribosomal small subunit (SSU) processome.</text>
</comment>
<evidence type="ECO:0000256" key="2">
    <source>
        <dbReference type="ARBA" id="ARBA00009344"/>
    </source>
</evidence>
<dbReference type="HOGENOM" id="CLU_040185_0_2_1"/>
<dbReference type="STRING" id="126957.T1IN01"/>
<dbReference type="Pfam" id="PF21800">
    <property type="entry name" value="KH_KRR1_2nd"/>
    <property type="match status" value="1"/>
</dbReference>
<reference evidence="14" key="1">
    <citation type="submission" date="2011-05" db="EMBL/GenBank/DDBJ databases">
        <authorList>
            <person name="Richards S.R."/>
            <person name="Qu J."/>
            <person name="Jiang H."/>
            <person name="Jhangiani S.N."/>
            <person name="Agravi P."/>
            <person name="Goodspeed R."/>
            <person name="Gross S."/>
            <person name="Mandapat C."/>
            <person name="Jackson L."/>
            <person name="Mathew T."/>
            <person name="Pu L."/>
            <person name="Thornton R."/>
            <person name="Saada N."/>
            <person name="Wilczek-Boney K.B."/>
            <person name="Lee S."/>
            <person name="Kovar C."/>
            <person name="Wu Y."/>
            <person name="Scherer S.E."/>
            <person name="Worley K.C."/>
            <person name="Muzny D.M."/>
            <person name="Gibbs R."/>
        </authorList>
    </citation>
    <scope>NUCLEOTIDE SEQUENCE</scope>
    <source>
        <strain evidence="14">Brora</strain>
    </source>
</reference>
<dbReference type="GO" id="GO:0006364">
    <property type="term" value="P:rRNA processing"/>
    <property type="evidence" value="ECO:0007669"/>
    <property type="project" value="UniProtKB-KW"/>
</dbReference>
<dbReference type="PANTHER" id="PTHR12581">
    <property type="entry name" value="HIV-1 REV BINDING PROTEIN 2, 3"/>
    <property type="match status" value="1"/>
</dbReference>
<dbReference type="eggNOG" id="KOG2874">
    <property type="taxonomic scope" value="Eukaryota"/>
</dbReference>
<evidence type="ECO:0000256" key="4">
    <source>
        <dbReference type="ARBA" id="ARBA00022552"/>
    </source>
</evidence>
<dbReference type="InterPro" id="IPR036612">
    <property type="entry name" value="KH_dom_type_1_sf"/>
</dbReference>